<dbReference type="Gene3D" id="3.30.565.10">
    <property type="entry name" value="Histidine kinase-like ATPase, C-terminal domain"/>
    <property type="match status" value="1"/>
</dbReference>
<evidence type="ECO:0000256" key="1">
    <source>
        <dbReference type="ARBA" id="ARBA00000085"/>
    </source>
</evidence>
<dbReference type="RefSeq" id="WP_184168198.1">
    <property type="nucleotide sequence ID" value="NZ_JACHLN010000002.1"/>
</dbReference>
<keyword evidence="6" id="KW-0732">Signal</keyword>
<keyword evidence="8" id="KW-0418">Kinase</keyword>
<evidence type="ECO:0000256" key="4">
    <source>
        <dbReference type="ARBA" id="ARBA00023012"/>
    </source>
</evidence>
<dbReference type="Gene3D" id="1.25.40.10">
    <property type="entry name" value="Tetratricopeptide repeat domain"/>
    <property type="match status" value="1"/>
</dbReference>
<dbReference type="InterPro" id="IPR003661">
    <property type="entry name" value="HisK_dim/P_dom"/>
</dbReference>
<dbReference type="PROSITE" id="PS50109">
    <property type="entry name" value="HIS_KIN"/>
    <property type="match status" value="1"/>
</dbReference>
<dbReference type="CDD" id="cd16922">
    <property type="entry name" value="HATPase_EvgS-ArcB-TorS-like"/>
    <property type="match status" value="1"/>
</dbReference>
<dbReference type="InterPro" id="IPR004358">
    <property type="entry name" value="Sig_transdc_His_kin-like_C"/>
</dbReference>
<dbReference type="Proteomes" id="UP000575241">
    <property type="component" value="Unassembled WGS sequence"/>
</dbReference>
<dbReference type="Pfam" id="PF00512">
    <property type="entry name" value="HisKA"/>
    <property type="match status" value="1"/>
</dbReference>
<gene>
    <name evidence="8" type="ORF">HNP52_002877</name>
</gene>
<name>A0A7W7NSC3_9SPHN</name>
<dbReference type="SUPFAM" id="SSF48452">
    <property type="entry name" value="TPR-like"/>
    <property type="match status" value="1"/>
</dbReference>
<dbReference type="Pfam" id="PF14938">
    <property type="entry name" value="SNAP"/>
    <property type="match status" value="1"/>
</dbReference>
<evidence type="ECO:0000313" key="8">
    <source>
        <dbReference type="EMBL" id="MBB4839808.1"/>
    </source>
</evidence>
<dbReference type="SMART" id="SM00028">
    <property type="entry name" value="TPR"/>
    <property type="match status" value="3"/>
</dbReference>
<dbReference type="PRINTS" id="PR00344">
    <property type="entry name" value="BCTRLSENSOR"/>
</dbReference>
<evidence type="ECO:0000256" key="2">
    <source>
        <dbReference type="ARBA" id="ARBA00012438"/>
    </source>
</evidence>
<keyword evidence="5" id="KW-0812">Transmembrane</keyword>
<evidence type="ECO:0000256" key="5">
    <source>
        <dbReference type="SAM" id="Phobius"/>
    </source>
</evidence>
<dbReference type="FunFam" id="3.30.565.10:FF:000010">
    <property type="entry name" value="Sensor histidine kinase RcsC"/>
    <property type="match status" value="1"/>
</dbReference>
<dbReference type="Gene3D" id="1.10.287.130">
    <property type="match status" value="1"/>
</dbReference>
<feature type="chain" id="PRO_5030735479" description="histidine kinase" evidence="6">
    <location>
        <begin position="23"/>
        <end position="821"/>
    </location>
</feature>
<dbReference type="PANTHER" id="PTHR45339">
    <property type="entry name" value="HYBRID SIGNAL TRANSDUCTION HISTIDINE KINASE J"/>
    <property type="match status" value="1"/>
</dbReference>
<keyword evidence="3" id="KW-0597">Phosphoprotein</keyword>
<organism evidence="8 9">
    <name type="scientific">Sphingomonas kyeonggiensis</name>
    <dbReference type="NCBI Taxonomy" id="1268553"/>
    <lineage>
        <taxon>Bacteria</taxon>
        <taxon>Pseudomonadati</taxon>
        <taxon>Pseudomonadota</taxon>
        <taxon>Alphaproteobacteria</taxon>
        <taxon>Sphingomonadales</taxon>
        <taxon>Sphingomonadaceae</taxon>
        <taxon>Sphingomonas</taxon>
    </lineage>
</organism>
<keyword evidence="5" id="KW-0472">Membrane</keyword>
<dbReference type="InterPro" id="IPR036890">
    <property type="entry name" value="HATPase_C_sf"/>
</dbReference>
<dbReference type="EMBL" id="JACHLN010000002">
    <property type="protein sequence ID" value="MBB4839808.1"/>
    <property type="molecule type" value="Genomic_DNA"/>
</dbReference>
<keyword evidence="9" id="KW-1185">Reference proteome</keyword>
<proteinExistence type="predicted"/>
<dbReference type="PANTHER" id="PTHR45339:SF1">
    <property type="entry name" value="HYBRID SIGNAL TRANSDUCTION HISTIDINE KINASE J"/>
    <property type="match status" value="1"/>
</dbReference>
<evidence type="ECO:0000256" key="3">
    <source>
        <dbReference type="ARBA" id="ARBA00022553"/>
    </source>
</evidence>
<accession>A0A7W7NSC3</accession>
<dbReference type="Pfam" id="PF02518">
    <property type="entry name" value="HATPase_c"/>
    <property type="match status" value="1"/>
</dbReference>
<feature type="signal peptide" evidence="6">
    <location>
        <begin position="1"/>
        <end position="22"/>
    </location>
</feature>
<dbReference type="InterPro" id="IPR011990">
    <property type="entry name" value="TPR-like_helical_dom_sf"/>
</dbReference>
<dbReference type="EC" id="2.7.13.3" evidence="2"/>
<evidence type="ECO:0000256" key="6">
    <source>
        <dbReference type="SAM" id="SignalP"/>
    </source>
</evidence>
<dbReference type="GO" id="GO:0000155">
    <property type="term" value="F:phosphorelay sensor kinase activity"/>
    <property type="evidence" value="ECO:0007669"/>
    <property type="project" value="InterPro"/>
</dbReference>
<dbReference type="InterPro" id="IPR003594">
    <property type="entry name" value="HATPase_dom"/>
</dbReference>
<dbReference type="InterPro" id="IPR019734">
    <property type="entry name" value="TPR_rpt"/>
</dbReference>
<comment type="catalytic activity">
    <reaction evidence="1">
        <text>ATP + protein L-histidine = ADP + protein N-phospho-L-histidine.</text>
        <dbReference type="EC" id="2.7.13.3"/>
    </reaction>
</comment>
<reference evidence="8 9" key="1">
    <citation type="submission" date="2020-08" db="EMBL/GenBank/DDBJ databases">
        <title>Functional genomics of gut bacteria from endangered species of beetles.</title>
        <authorList>
            <person name="Carlos-Shanley C."/>
        </authorList>
    </citation>
    <scope>NUCLEOTIDE SEQUENCE [LARGE SCALE GENOMIC DNA]</scope>
    <source>
        <strain evidence="8 9">S00224</strain>
    </source>
</reference>
<dbReference type="SMART" id="SM00388">
    <property type="entry name" value="HisKA"/>
    <property type="match status" value="1"/>
</dbReference>
<keyword evidence="4" id="KW-0902">Two-component regulatory system</keyword>
<sequence length="821" mass="89624">MRVCLHAFLTFLALLTATPVLAQSPAKPANEFTPAIQAEIQAAKGSMMSDQAEALRHADAIDKLARQLPDPRQAMLAQATARWLAAEARLRNDEPAQAQPLIAEGLKLIEAIPEPIKLRGDLLMSQGTFFMARDQAVKALESYQNAFRIFGDVKELRSQAIALQNIASLYSSANDNARAEQYYRQAADLYDGDPVLSLSLHNNRGNVLLTMDRNVEAGREYEEALRIAREMDQPVLEARILSNYARSQIELKRFDVAGRLISRGFELLKGADADLLRRHLLSTSAALELERGNTERAVRLIREAFAGFDLAKTTVEFRGDHMYAYQIFSRAGDTREALIHLEAAKRLGDEASKVATTTSAALMAAQFQYAKQQNDILTLQNREAENRARTQLTMFLLIGGATVIVMGALGWGLVTIRRSRNKVRAANIVLGETNVALEKALKAKTEFLATTSHEIRTPLNGILGMTQVMLSDPKLEAQTRDRIGIVHSAGVTMRTLVDDILDVAKMETGNLSVEASPMDLCATLRDVTKLWEEQARAKGLNFKLELSHAPHWIVSDATRLRQVVFNLLSNAIKFTEKGGVTLRAVAEGEGDARRLKLAIEDSGIGIPREKFEEIFESFRQVDTSTTRRFGGTGLGLAICRNLARALGGDIMVESEDGKGSRFVVDLPLVPAEAPETAVTAESSTGIDLVVLDRNPIARSMLRTLLEPRVARLRFAANVGEALPMLEEGGVGHLLADEATLKAEADGPVQALTALRAADGSVSHTILWLKPDAETVAELIAASDGKILEKPITGASLIDAIIPPTEENSDKRDGDPLVSRAA</sequence>
<protein>
    <recommendedName>
        <fullName evidence="2">histidine kinase</fullName>
        <ecNumber evidence="2">2.7.13.3</ecNumber>
    </recommendedName>
</protein>
<dbReference type="InterPro" id="IPR036097">
    <property type="entry name" value="HisK_dim/P_sf"/>
</dbReference>
<dbReference type="AlphaFoldDB" id="A0A7W7NSC3"/>
<evidence type="ECO:0000313" key="9">
    <source>
        <dbReference type="Proteomes" id="UP000575241"/>
    </source>
</evidence>
<keyword evidence="5" id="KW-1133">Transmembrane helix</keyword>
<dbReference type="SMART" id="SM00387">
    <property type="entry name" value="HATPase_c"/>
    <property type="match status" value="1"/>
</dbReference>
<dbReference type="SUPFAM" id="SSF55874">
    <property type="entry name" value="ATPase domain of HSP90 chaperone/DNA topoisomerase II/histidine kinase"/>
    <property type="match status" value="1"/>
</dbReference>
<feature type="domain" description="Histidine kinase" evidence="7">
    <location>
        <begin position="450"/>
        <end position="670"/>
    </location>
</feature>
<comment type="caution">
    <text evidence="8">The sequence shown here is derived from an EMBL/GenBank/DDBJ whole genome shotgun (WGS) entry which is preliminary data.</text>
</comment>
<dbReference type="InterPro" id="IPR005467">
    <property type="entry name" value="His_kinase_dom"/>
</dbReference>
<keyword evidence="8" id="KW-0808">Transferase</keyword>
<dbReference type="SUPFAM" id="SSF47384">
    <property type="entry name" value="Homodimeric domain of signal transducing histidine kinase"/>
    <property type="match status" value="1"/>
</dbReference>
<feature type="transmembrane region" description="Helical" evidence="5">
    <location>
        <begin position="392"/>
        <end position="414"/>
    </location>
</feature>
<evidence type="ECO:0000259" key="7">
    <source>
        <dbReference type="PROSITE" id="PS50109"/>
    </source>
</evidence>
<dbReference type="CDD" id="cd00082">
    <property type="entry name" value="HisKA"/>
    <property type="match status" value="1"/>
</dbReference>